<dbReference type="CDD" id="cd05325">
    <property type="entry name" value="carb_red_sniffer_like_SDR_c"/>
    <property type="match status" value="1"/>
</dbReference>
<evidence type="ECO:0000256" key="3">
    <source>
        <dbReference type="RuleBase" id="RU000363"/>
    </source>
</evidence>
<dbReference type="PROSITE" id="PS00061">
    <property type="entry name" value="ADH_SHORT"/>
    <property type="match status" value="1"/>
</dbReference>
<dbReference type="Pfam" id="PF00106">
    <property type="entry name" value="adh_short"/>
    <property type="match status" value="1"/>
</dbReference>
<dbReference type="WBParaSite" id="ACRNAN_scaffold5246.g9785.t1">
    <property type="protein sequence ID" value="ACRNAN_scaffold5246.g9785.t1"/>
    <property type="gene ID" value="ACRNAN_scaffold5246.g9785"/>
</dbReference>
<dbReference type="GO" id="GO:0016491">
    <property type="term" value="F:oxidoreductase activity"/>
    <property type="evidence" value="ECO:0007669"/>
    <property type="project" value="UniProtKB-KW"/>
</dbReference>
<dbReference type="Gene3D" id="3.40.50.720">
    <property type="entry name" value="NAD(P)-binding Rossmann-like Domain"/>
    <property type="match status" value="1"/>
</dbReference>
<dbReference type="Proteomes" id="UP000887540">
    <property type="component" value="Unplaced"/>
</dbReference>
<dbReference type="PRINTS" id="PR00081">
    <property type="entry name" value="GDHRDH"/>
</dbReference>
<evidence type="ECO:0000256" key="1">
    <source>
        <dbReference type="ARBA" id="ARBA00022857"/>
    </source>
</evidence>
<evidence type="ECO:0000256" key="2">
    <source>
        <dbReference type="ARBA" id="ARBA00023002"/>
    </source>
</evidence>
<dbReference type="PRINTS" id="PR00080">
    <property type="entry name" value="SDRFAMILY"/>
</dbReference>
<dbReference type="SUPFAM" id="SSF51735">
    <property type="entry name" value="NAD(P)-binding Rossmann-fold domains"/>
    <property type="match status" value="1"/>
</dbReference>
<evidence type="ECO:0000313" key="5">
    <source>
        <dbReference type="WBParaSite" id="ACRNAN_scaffold5246.g9785.t1"/>
    </source>
</evidence>
<dbReference type="InterPro" id="IPR002347">
    <property type="entry name" value="SDR_fam"/>
</dbReference>
<dbReference type="PANTHER" id="PTHR43544">
    <property type="entry name" value="SHORT-CHAIN DEHYDROGENASE/REDUCTASE"/>
    <property type="match status" value="1"/>
</dbReference>
<reference evidence="5" key="1">
    <citation type="submission" date="2022-11" db="UniProtKB">
        <authorList>
            <consortium name="WormBaseParasite"/>
        </authorList>
    </citation>
    <scope>IDENTIFICATION</scope>
</reference>
<dbReference type="GO" id="GO:0005737">
    <property type="term" value="C:cytoplasm"/>
    <property type="evidence" value="ECO:0007669"/>
    <property type="project" value="TreeGrafter"/>
</dbReference>
<dbReference type="InterPro" id="IPR020904">
    <property type="entry name" value="Sc_DH/Rdtase_CS"/>
</dbReference>
<keyword evidence="1" id="KW-0521">NADP</keyword>
<keyword evidence="2" id="KW-0560">Oxidoreductase</keyword>
<comment type="similarity">
    <text evidence="3">Belongs to the short-chain dehydrogenases/reductases (SDR) family.</text>
</comment>
<proteinExistence type="inferred from homology"/>
<dbReference type="AlphaFoldDB" id="A0A914E3W4"/>
<organism evidence="4 5">
    <name type="scientific">Acrobeloides nanus</name>
    <dbReference type="NCBI Taxonomy" id="290746"/>
    <lineage>
        <taxon>Eukaryota</taxon>
        <taxon>Metazoa</taxon>
        <taxon>Ecdysozoa</taxon>
        <taxon>Nematoda</taxon>
        <taxon>Chromadorea</taxon>
        <taxon>Rhabditida</taxon>
        <taxon>Tylenchina</taxon>
        <taxon>Cephalobomorpha</taxon>
        <taxon>Cephaloboidea</taxon>
        <taxon>Cephalobidae</taxon>
        <taxon>Acrobeloides</taxon>
    </lineage>
</organism>
<protein>
    <submittedName>
        <fullName evidence="5">Uncharacterized protein</fullName>
    </submittedName>
</protein>
<keyword evidence="4" id="KW-1185">Reference proteome</keyword>
<dbReference type="InterPro" id="IPR051468">
    <property type="entry name" value="Fungal_SecMetab_SDRs"/>
</dbReference>
<sequence>MSGFGENIFVTGSNRGIGLAIVENLLKNQEVKRIFAACRDPSSAQDLRKLWTQHDEKVYIIQLDVQDDTSINLAYEQIVRVLDGEPLNVLINNAGIAERQNASFLNASREVFTLQLDVNTTSPLLITSKFMPLLSKAAEAGKRALVINISSTMGSLQHNILSQSHIFAYGMSKAALNQFTRLASKLLENTGIIIVSFCPGSVKTDMGGETALRPVEEAIPPLLETIANLKKEDSGRFMDRFGKDIPF</sequence>
<evidence type="ECO:0000313" key="4">
    <source>
        <dbReference type="Proteomes" id="UP000887540"/>
    </source>
</evidence>
<dbReference type="InterPro" id="IPR036291">
    <property type="entry name" value="NAD(P)-bd_dom_sf"/>
</dbReference>
<accession>A0A914E3W4</accession>
<name>A0A914E3W4_9BILA</name>
<dbReference type="PANTHER" id="PTHR43544:SF7">
    <property type="entry name" value="NADB-LER2"/>
    <property type="match status" value="1"/>
</dbReference>